<reference evidence="2 3" key="1">
    <citation type="submission" date="2021-06" db="EMBL/GenBank/DDBJ databases">
        <title>Caerostris extrusa draft genome.</title>
        <authorList>
            <person name="Kono N."/>
            <person name="Arakawa K."/>
        </authorList>
    </citation>
    <scope>NUCLEOTIDE SEQUENCE [LARGE SCALE GENOMIC DNA]</scope>
</reference>
<keyword evidence="3" id="KW-1185">Reference proteome</keyword>
<evidence type="ECO:0000313" key="3">
    <source>
        <dbReference type="Proteomes" id="UP001054945"/>
    </source>
</evidence>
<protein>
    <submittedName>
        <fullName evidence="2">cGMP-specific 3',5'-cyclic phosphodiesterase</fullName>
    </submittedName>
</protein>
<evidence type="ECO:0000313" key="2">
    <source>
        <dbReference type="EMBL" id="GIY49268.1"/>
    </source>
</evidence>
<proteinExistence type="predicted"/>
<evidence type="ECO:0000259" key="1">
    <source>
        <dbReference type="SMART" id="SM00065"/>
    </source>
</evidence>
<dbReference type="Proteomes" id="UP001054945">
    <property type="component" value="Unassembled WGS sequence"/>
</dbReference>
<dbReference type="SMART" id="SM00065">
    <property type="entry name" value="GAF"/>
    <property type="match status" value="1"/>
</dbReference>
<dbReference type="EMBL" id="BPLR01011813">
    <property type="protein sequence ID" value="GIY49268.1"/>
    <property type="molecule type" value="Genomic_DNA"/>
</dbReference>
<dbReference type="InterPro" id="IPR029016">
    <property type="entry name" value="GAF-like_dom_sf"/>
</dbReference>
<organism evidence="2 3">
    <name type="scientific">Caerostris extrusa</name>
    <name type="common">Bark spider</name>
    <name type="synonym">Caerostris bankana</name>
    <dbReference type="NCBI Taxonomy" id="172846"/>
    <lineage>
        <taxon>Eukaryota</taxon>
        <taxon>Metazoa</taxon>
        <taxon>Ecdysozoa</taxon>
        <taxon>Arthropoda</taxon>
        <taxon>Chelicerata</taxon>
        <taxon>Arachnida</taxon>
        <taxon>Araneae</taxon>
        <taxon>Araneomorphae</taxon>
        <taxon>Entelegynae</taxon>
        <taxon>Araneoidea</taxon>
        <taxon>Araneidae</taxon>
        <taxon>Caerostris</taxon>
    </lineage>
</organism>
<name>A0AAV4TRX2_CAEEX</name>
<dbReference type="Gene3D" id="3.30.450.40">
    <property type="match status" value="1"/>
</dbReference>
<comment type="caution">
    <text evidence="2">The sequence shown here is derived from an EMBL/GenBank/DDBJ whole genome shotgun (WGS) entry which is preliminary data.</text>
</comment>
<dbReference type="SUPFAM" id="SSF55781">
    <property type="entry name" value="GAF domain-like"/>
    <property type="match status" value="1"/>
</dbReference>
<dbReference type="Pfam" id="PF01590">
    <property type="entry name" value="GAF"/>
    <property type="match status" value="1"/>
</dbReference>
<dbReference type="InterPro" id="IPR003018">
    <property type="entry name" value="GAF"/>
</dbReference>
<dbReference type="AlphaFoldDB" id="A0AAV4TRX2"/>
<sequence length="165" mass="18942">MTQRYQNSSLRKNHPCKICLVFKTFDTEGVNSERCLVSQLLDVTRSSTVEQMQRKEEIHIPWGNGIVGHVAQHRESLNISDCYKDDRFNNQIDLSTGYKTHNMLCMPILDVDGEVKGVAQVINKRGGKEPFTVADERINFVFVIIRIRLRPFFFVSPQTLLSISP</sequence>
<accession>A0AAV4TRX2</accession>
<gene>
    <name evidence="2" type="primary">Pde6</name>
    <name evidence="2" type="ORF">CEXT_634031</name>
</gene>
<feature type="domain" description="GAF" evidence="1">
    <location>
        <begin position="14"/>
        <end position="154"/>
    </location>
</feature>